<dbReference type="GO" id="GO:0005524">
    <property type="term" value="F:ATP binding"/>
    <property type="evidence" value="ECO:0007669"/>
    <property type="project" value="UniProtKB-UniRule"/>
</dbReference>
<evidence type="ECO:0000256" key="4">
    <source>
        <dbReference type="ARBA" id="ARBA00022840"/>
    </source>
</evidence>
<comment type="catalytic activity">
    <reaction evidence="5">
        <text>6-hydroxymethyl-7,8-dihydropterin + ATP = (7,8-dihydropterin-6-yl)methyl diphosphate + AMP + H(+)</text>
        <dbReference type="Rhea" id="RHEA:11412"/>
        <dbReference type="ChEBI" id="CHEBI:15378"/>
        <dbReference type="ChEBI" id="CHEBI:30616"/>
        <dbReference type="ChEBI" id="CHEBI:44841"/>
        <dbReference type="ChEBI" id="CHEBI:72950"/>
        <dbReference type="ChEBI" id="CHEBI:456215"/>
        <dbReference type="EC" id="2.7.6.3"/>
    </reaction>
</comment>
<feature type="domain" description="6-hydroxymethylpterin diphosphokinase MptE-like" evidence="6">
    <location>
        <begin position="52"/>
        <end position="206"/>
    </location>
</feature>
<keyword evidence="5" id="KW-0460">Magnesium</keyword>
<keyword evidence="4 5" id="KW-0067">ATP-binding</keyword>
<dbReference type="Pfam" id="PF01973">
    <property type="entry name" value="MptE-like"/>
    <property type="match status" value="1"/>
</dbReference>
<evidence type="ECO:0000256" key="3">
    <source>
        <dbReference type="ARBA" id="ARBA00022777"/>
    </source>
</evidence>
<keyword evidence="3 5" id="KW-0418">Kinase</keyword>
<organism evidence="7">
    <name type="scientific">Ignisphaera aggregans</name>
    <dbReference type="NCBI Taxonomy" id="334771"/>
    <lineage>
        <taxon>Archaea</taxon>
        <taxon>Thermoproteota</taxon>
        <taxon>Thermoprotei</taxon>
        <taxon>Desulfurococcales</taxon>
        <taxon>Desulfurococcaceae</taxon>
        <taxon>Ignisphaera</taxon>
    </lineage>
</organism>
<dbReference type="GO" id="GO:0003848">
    <property type="term" value="F:2-amino-4-hydroxy-6-hydroxymethyldihydropteridine diphosphokinase activity"/>
    <property type="evidence" value="ECO:0007669"/>
    <property type="project" value="UniProtKB-UniRule"/>
</dbReference>
<dbReference type="InterPro" id="IPR036759">
    <property type="entry name" value="TPK_catalytic_sf"/>
</dbReference>
<dbReference type="PANTHER" id="PTHR39648:SF1">
    <property type="entry name" value="6-HYDROXYMETHYL-7,8-DIHYDROPTERIN PYROPHOSPHOKINASE"/>
    <property type="match status" value="1"/>
</dbReference>
<dbReference type="GO" id="GO:0009229">
    <property type="term" value="P:thiamine diphosphate biosynthetic process"/>
    <property type="evidence" value="ECO:0007669"/>
    <property type="project" value="InterPro"/>
</dbReference>
<dbReference type="InterPro" id="IPR027510">
    <property type="entry name" value="HMPDK_MptE"/>
</dbReference>
<sequence>MLMYMYRGFVSVLKSFADWWSIYLEIVDRLGIDRGFDELATDIAYELVHHIEPSIDVYRSMIMGRNAIVLGAGPNLENHIELLERYGDLKQAILIAADGATKALVDVGVIPHIISSDLDGDLEAIFYAVSKGSKIFIHVHGDNTAQFISFIEELKKFSKNFVVTTQVEPRYPILNFGGFTDGDRAYAIAIAFRPSKVLLAGMDFGTVVGRYSKPWLKSAEKASMRKQIKLLLALKIVSILACISGIPTYTLSEIAPTCVKKFAAESLVLRGSVWEVNDSR</sequence>
<evidence type="ECO:0000256" key="1">
    <source>
        <dbReference type="ARBA" id="ARBA00022679"/>
    </source>
</evidence>
<evidence type="ECO:0000256" key="5">
    <source>
        <dbReference type="HAMAP-Rule" id="MF_02131"/>
    </source>
</evidence>
<dbReference type="GO" id="GO:0000287">
    <property type="term" value="F:magnesium ion binding"/>
    <property type="evidence" value="ECO:0007669"/>
    <property type="project" value="UniProtKB-UniRule"/>
</dbReference>
<comment type="caution">
    <text evidence="7">The sequence shown here is derived from an EMBL/GenBank/DDBJ whole genome shotgun (WGS) entry which is preliminary data.</text>
</comment>
<comment type="cofactor">
    <cofactor evidence="5">
        <name>Mg(2+)</name>
        <dbReference type="ChEBI" id="CHEBI:18420"/>
    </cofactor>
</comment>
<comment type="function">
    <text evidence="5">Catalyzes the transfer of diphosphate from ATP to 6-hydroxymethyl-7,8-dihydropterin (6-HMD), leading to 6-hydroxymethyl-7,8-dihydropterin diphosphate (6-HMDP).</text>
</comment>
<dbReference type="EC" id="2.7.6.3" evidence="5"/>
<dbReference type="EMBL" id="DSEU01000045">
    <property type="protein sequence ID" value="HEM67276.1"/>
    <property type="molecule type" value="Genomic_DNA"/>
</dbReference>
<dbReference type="GO" id="GO:0016301">
    <property type="term" value="F:kinase activity"/>
    <property type="evidence" value="ECO:0007669"/>
    <property type="project" value="UniProtKB-KW"/>
</dbReference>
<dbReference type="GO" id="GO:0004788">
    <property type="term" value="F:thiamine diphosphokinase activity"/>
    <property type="evidence" value="ECO:0007669"/>
    <property type="project" value="InterPro"/>
</dbReference>
<gene>
    <name evidence="5" type="primary">mptE</name>
    <name evidence="7" type="ORF">ENO26_06920</name>
</gene>
<dbReference type="PANTHER" id="PTHR39648">
    <property type="entry name" value="6-HYDROXYMETHYL-7,8-DIHYDROPTERIN PYROPHOSPHOKINASE"/>
    <property type="match status" value="1"/>
</dbReference>
<dbReference type="AlphaFoldDB" id="A0A7J2U3K2"/>
<evidence type="ECO:0000313" key="7">
    <source>
        <dbReference type="EMBL" id="HEM67276.1"/>
    </source>
</evidence>
<keyword evidence="2 5" id="KW-0547">Nucleotide-binding</keyword>
<comment type="similarity">
    <text evidence="5">Belongs to the archaeal 6-HMPDK family.</text>
</comment>
<evidence type="ECO:0000256" key="2">
    <source>
        <dbReference type="ARBA" id="ARBA00022741"/>
    </source>
</evidence>
<name>A0A7J2U3K2_9CREN</name>
<dbReference type="SUPFAM" id="SSF63999">
    <property type="entry name" value="Thiamin pyrophosphokinase, catalytic domain"/>
    <property type="match status" value="1"/>
</dbReference>
<reference evidence="7" key="1">
    <citation type="journal article" date="2020" name="mSystems">
        <title>Genome- and Community-Level Interaction Insights into Carbon Utilization and Element Cycling Functions of Hydrothermarchaeota in Hydrothermal Sediment.</title>
        <authorList>
            <person name="Zhou Z."/>
            <person name="Liu Y."/>
            <person name="Xu W."/>
            <person name="Pan J."/>
            <person name="Luo Z.H."/>
            <person name="Li M."/>
        </authorList>
    </citation>
    <scope>NUCLEOTIDE SEQUENCE [LARGE SCALE GENOMIC DNA]</scope>
    <source>
        <strain evidence="7">SpSt-125</strain>
    </source>
</reference>
<evidence type="ECO:0000259" key="6">
    <source>
        <dbReference type="Pfam" id="PF01973"/>
    </source>
</evidence>
<dbReference type="HAMAP" id="MF_02131">
    <property type="entry name" value="HMPDK_arch"/>
    <property type="match status" value="1"/>
</dbReference>
<keyword evidence="1 5" id="KW-0808">Transferase</keyword>
<protein>
    <recommendedName>
        <fullName evidence="5">6-hydroxymethyl-7,8-dihydropterin pyrophosphokinase</fullName>
        <shortName evidence="5">HPPK</shortName>
        <ecNumber evidence="5">2.7.6.3</ecNumber>
    </recommendedName>
    <alternativeName>
        <fullName evidence="5">2-amino-4-hydroxy-6-hydroxymethyldihydropteridine pyrophosphokinase</fullName>
    </alternativeName>
    <alternativeName>
        <fullName evidence="5">6-hydroxymethyl-7,8-dihydropterin diphosphokinase</fullName>
        <shortName evidence="5">6-HMPDK</shortName>
    </alternativeName>
    <alternativeName>
        <fullName evidence="5">7,8-dihydro-6-hydroxymethylpterin diphosphokinase</fullName>
    </alternativeName>
    <alternativeName>
        <fullName evidence="5">7,8-dihydro-6-hydroxymethylpterin pyrophosphokinase</fullName>
        <shortName evidence="5">PPPK</shortName>
    </alternativeName>
</protein>
<accession>A0A7J2U3K2</accession>
<dbReference type="InterPro" id="IPR002826">
    <property type="entry name" value="MptE-like"/>
</dbReference>
<proteinExistence type="inferred from homology"/>